<dbReference type="Pfam" id="PF22494">
    <property type="entry name" value="choice_anch_I"/>
    <property type="match status" value="1"/>
</dbReference>
<feature type="domain" description="Phytase-like" evidence="1">
    <location>
        <begin position="79"/>
        <end position="448"/>
    </location>
</feature>
<dbReference type="AlphaFoldDB" id="A0A5P1R917"/>
<dbReference type="InterPro" id="IPR015943">
    <property type="entry name" value="WD40/YVTN_repeat-like_dom_sf"/>
</dbReference>
<accession>A0A5P1R917</accession>
<evidence type="ECO:0000259" key="2">
    <source>
        <dbReference type="Pfam" id="PF22494"/>
    </source>
</evidence>
<dbReference type="InterPro" id="IPR055188">
    <property type="entry name" value="Choice_anch_I"/>
</dbReference>
<dbReference type="PROSITE" id="PS51257">
    <property type="entry name" value="PROKAR_LIPOPROTEIN"/>
    <property type="match status" value="1"/>
</dbReference>
<feature type="domain" description="Choice-of-anchor I" evidence="2">
    <location>
        <begin position="491"/>
        <end position="979"/>
    </location>
</feature>
<dbReference type="Gene3D" id="2.130.10.10">
    <property type="entry name" value="YVTN repeat-like/Quinoprotein amine dehydrogenase"/>
    <property type="match status" value="1"/>
</dbReference>
<sequence length="981" mass="105079">MNFPQKLMVLSVSAALLAGCNSNDKSGFSFSLPEGKVLQLDIDEPLETVTYEIPGQGTAQLPLSIGFGSGAFHHPDDPSNIFYTITDRGPNIPCGSSLKILKIEDLCGAGNSSGKIFPVTDFAPTIVKWELTGTPGNYSASILNKIPLSRTDGSMVTGLTNNLVATDTEGGFSMKGEALAYDNGGLDPEALVKLKNGSFWIAEEYGPSLVHVSKTGQVLSRVVPASVTADIVDDAGYPVVGRLPEVLKHRKLNRGIESLAISPNEDALYFAMQSPLANPNADAYKNSRHLRVLKYALNGDGSLGDQLGEWSYEMDWPQTFASPDGTGDVSTKLSDVKVSEMLAVGDDDLVVLERISKTTKLYRISLQGADNIMGQAVSYDTVSVNESDQRKTLEEVFDLATVGARPVTKHLVFNSLTDMPEGSQLSDKVEGLALLDKTHLLMINDNDFGIAGAGSQITILPIGERLTEGDLPTPIKLSVVGRYDSGVYDESAAEIVDYHVGSQRLFVVNANNKKIDVLDLSGISTTAVAVDPTQLNDLPLVSTLDISADASSLALGAANSVSVHGDLLAIAVEAEDKQANGFVAFYDLSGNTARFMKTVEVGALPDMVAFTPDGSMAVVANEAEPNDDYTNDPEGSISIIPIINGQPAMSAKTVSFVDFNVGQSRHGELSSQVRIFGPNASVAQDLEPEYIAISSDSSRAYVALQENNALAEIDLNNQRVIAIHPFGVKDYGLSVNAIDASDKDGAVNFSRYPGVVGMYQPDTIATMDYRGKPLVLSANEGDARDYSGFSEEQRAEDLVDDNKLDATNPQFAAAQDSELIGRLKVTTETGDTDQDGDIDIIHNYGARSFSIWQEGKQLFDSHSDIGRITAGRLGKDFNGGDKRSDDKGAEPEALTVGVINNRTYAFVGLERTNGIMIYDVTDPYGVQFIDYVENINRASEKGDIGPEGMKFIAKDVSPTGKPLLVVSNEVSGTTTVYQIDQ</sequence>
<dbReference type="KEGG" id="ncu:F0U83_05040"/>
<name>A0A5P1R917_9GAMM</name>
<dbReference type="EMBL" id="CP043869">
    <property type="protein sequence ID" value="QEQ96120.1"/>
    <property type="molecule type" value="Genomic_DNA"/>
</dbReference>
<dbReference type="NCBIfam" id="NF038117">
    <property type="entry name" value="choice_anch_I"/>
    <property type="match status" value="1"/>
</dbReference>
<evidence type="ECO:0000313" key="4">
    <source>
        <dbReference type="Proteomes" id="UP000324760"/>
    </source>
</evidence>
<gene>
    <name evidence="3" type="ORF">F0U83_05040</name>
</gene>
<dbReference type="SUPFAM" id="SSF50969">
    <property type="entry name" value="YVTN repeat-like/Quinoprotein amine dehydrogenase"/>
    <property type="match status" value="1"/>
</dbReference>
<evidence type="ECO:0000313" key="3">
    <source>
        <dbReference type="EMBL" id="QEQ96120.1"/>
    </source>
</evidence>
<dbReference type="PANTHER" id="PTHR46928:SF1">
    <property type="entry name" value="MESENCHYME-SPECIFIC CELL SURFACE GLYCOPROTEIN"/>
    <property type="match status" value="1"/>
</dbReference>
<dbReference type="OrthoDB" id="9803927at2"/>
<reference evidence="3 4" key="1">
    <citation type="journal article" date="2019" name="Biochem. Eng. J.">
        <title>Metabolic engineering of the marine bacteria Neptunomonas concharum for the production of acetoin and meso-2,3-butanediol from acetate.</title>
        <authorList>
            <person name="Li W."/>
            <person name="Pu N."/>
            <person name="Liu C.-X."/>
            <person name="Yuan Q.-P."/>
            <person name="Li Z.-J."/>
        </authorList>
    </citation>
    <scope>NUCLEOTIDE SEQUENCE [LARGE SCALE GENOMIC DNA]</scope>
    <source>
        <strain evidence="3 4">JCM17730</strain>
    </source>
</reference>
<dbReference type="PANTHER" id="PTHR46928">
    <property type="entry name" value="MESENCHYME-SPECIFIC CELL SURFACE GLYCOPROTEIN"/>
    <property type="match status" value="1"/>
</dbReference>
<keyword evidence="4" id="KW-1185">Reference proteome</keyword>
<dbReference type="Pfam" id="PF13449">
    <property type="entry name" value="Phytase-like"/>
    <property type="match status" value="1"/>
</dbReference>
<dbReference type="Proteomes" id="UP000324760">
    <property type="component" value="Chromosome"/>
</dbReference>
<proteinExistence type="predicted"/>
<organism evidence="3 4">
    <name type="scientific">Neptunomonas concharum</name>
    <dbReference type="NCBI Taxonomy" id="1031538"/>
    <lineage>
        <taxon>Bacteria</taxon>
        <taxon>Pseudomonadati</taxon>
        <taxon>Pseudomonadota</taxon>
        <taxon>Gammaproteobacteria</taxon>
        <taxon>Oceanospirillales</taxon>
        <taxon>Oceanospirillaceae</taxon>
        <taxon>Neptunomonas</taxon>
    </lineage>
</organism>
<protein>
    <submittedName>
        <fullName evidence="3">Uncharacterized protein</fullName>
    </submittedName>
</protein>
<dbReference type="RefSeq" id="WP_138988826.1">
    <property type="nucleotide sequence ID" value="NZ_CP043869.1"/>
</dbReference>
<dbReference type="InterPro" id="IPR011044">
    <property type="entry name" value="Quino_amine_DH_bsu"/>
</dbReference>
<dbReference type="InterPro" id="IPR052956">
    <property type="entry name" value="Mesenchyme-surface_protein"/>
</dbReference>
<evidence type="ECO:0000259" key="1">
    <source>
        <dbReference type="Pfam" id="PF13449"/>
    </source>
</evidence>
<dbReference type="InterPro" id="IPR027372">
    <property type="entry name" value="Phytase-like_dom"/>
</dbReference>